<keyword evidence="1" id="KW-1133">Transmembrane helix</keyword>
<organism evidence="2">
    <name type="scientific">Aspergillus niger</name>
    <dbReference type="NCBI Taxonomy" id="5061"/>
    <lineage>
        <taxon>Eukaryota</taxon>
        <taxon>Fungi</taxon>
        <taxon>Dikarya</taxon>
        <taxon>Ascomycota</taxon>
        <taxon>Pezizomycotina</taxon>
        <taxon>Eurotiomycetes</taxon>
        <taxon>Eurotiomycetidae</taxon>
        <taxon>Eurotiales</taxon>
        <taxon>Aspergillaceae</taxon>
        <taxon>Aspergillus</taxon>
        <taxon>Aspergillus subgen. Circumdati</taxon>
    </lineage>
</organism>
<dbReference type="KEGG" id="ang:An15g01730"/>
<name>A0AAJ8C2Q3_ASPNG</name>
<dbReference type="VEuPathDB" id="FungiDB:An15g01730"/>
<reference evidence="2" key="1">
    <citation type="submission" date="2025-02" db="EMBL/GenBank/DDBJ databases">
        <authorList>
            <consortium name="NCBI Genome Project"/>
        </authorList>
    </citation>
    <scope>NUCLEOTIDE SEQUENCE</scope>
</reference>
<keyword evidence="1" id="KW-0472">Membrane</keyword>
<evidence type="ECO:0000313" key="2">
    <source>
        <dbReference type="RefSeq" id="XP_059607036.1"/>
    </source>
</evidence>
<gene>
    <name evidence="2" type="ORF">An15g01730</name>
</gene>
<reference evidence="2" key="2">
    <citation type="submission" date="2025-08" db="UniProtKB">
        <authorList>
            <consortium name="RefSeq"/>
        </authorList>
    </citation>
    <scope>IDENTIFICATION</scope>
</reference>
<dbReference type="GeneID" id="84593105"/>
<protein>
    <submittedName>
        <fullName evidence="2">Uncharacterized protein</fullName>
    </submittedName>
</protein>
<dbReference type="AlphaFoldDB" id="A0AAJ8C2Q3"/>
<keyword evidence="1" id="KW-0812">Transmembrane</keyword>
<accession>A0AAJ8C2Q3</accession>
<sequence>MMSNTKYLLFYGPTSTILGTFPLHAVLSLLHCALDAVIPTTLMFSPPLPFLKGGISGADPTPTLDVTGLLVLIFFPCEIHPGDACDVMTCGGPPWFLVAGWGLVLGLSGAGLGRGQLNMDVLKGSMDYLLDAVYLTV</sequence>
<evidence type="ECO:0000256" key="1">
    <source>
        <dbReference type="SAM" id="Phobius"/>
    </source>
</evidence>
<dbReference type="RefSeq" id="XP_059607036.1">
    <property type="nucleotide sequence ID" value="XM_059744498.1"/>
</dbReference>
<proteinExistence type="predicted"/>
<feature type="transmembrane region" description="Helical" evidence="1">
    <location>
        <begin position="95"/>
        <end position="113"/>
    </location>
</feature>